<dbReference type="EMBL" id="FODF01000005">
    <property type="protein sequence ID" value="SEN51999.1"/>
    <property type="molecule type" value="Genomic_DNA"/>
</dbReference>
<dbReference type="CDD" id="cd02137">
    <property type="entry name" value="MhqN-like"/>
    <property type="match status" value="1"/>
</dbReference>
<proteinExistence type="inferred from homology"/>
<dbReference type="GO" id="GO:0016491">
    <property type="term" value="F:oxidoreductase activity"/>
    <property type="evidence" value="ECO:0007669"/>
    <property type="project" value="UniProtKB-KW"/>
</dbReference>
<dbReference type="PANTHER" id="PTHR43673:SF10">
    <property type="entry name" value="NADH DEHYDROGENASE_NAD(P)H NITROREDUCTASE XCC3605-RELATED"/>
    <property type="match status" value="1"/>
</dbReference>
<dbReference type="InterPro" id="IPR000415">
    <property type="entry name" value="Nitroreductase-like"/>
</dbReference>
<evidence type="ECO:0000256" key="2">
    <source>
        <dbReference type="ARBA" id="ARBA00023002"/>
    </source>
</evidence>
<dbReference type="Proteomes" id="UP000199512">
    <property type="component" value="Unassembled WGS sequence"/>
</dbReference>
<keyword evidence="2" id="KW-0560">Oxidoreductase</keyword>
<dbReference type="OrthoDB" id="9812105at2"/>
<sequence length="209" mass="24014">MLKNNDFSDIVFGRRAVKVFDENFKIDRKEMLEMIGEATKAPSSVNMQPWRFLVVESEEGKDKLRPLIRFNVRQNDTSSAMIVVFGDMKCYQKAEDIYSRAVDEGKMPKEVKEELMGLFMPEYKNFSKEKMNDVVKIDGSLAAMQFMLVARAHGYETNPIGGFEEEQIAEVFGLDSEQYVPIIIIAIGKGNYETHESTRLNPEEITKFK</sequence>
<organism evidence="4 5">
    <name type="scientific">Peptostreptococcus russellii</name>
    <dbReference type="NCBI Taxonomy" id="215200"/>
    <lineage>
        <taxon>Bacteria</taxon>
        <taxon>Bacillati</taxon>
        <taxon>Bacillota</taxon>
        <taxon>Clostridia</taxon>
        <taxon>Peptostreptococcales</taxon>
        <taxon>Peptostreptococcaceae</taxon>
        <taxon>Peptostreptococcus</taxon>
    </lineage>
</organism>
<gene>
    <name evidence="4" type="ORF">SAMN05216454_10539</name>
</gene>
<dbReference type="Pfam" id="PF00881">
    <property type="entry name" value="Nitroreductase"/>
    <property type="match status" value="1"/>
</dbReference>
<dbReference type="AlphaFoldDB" id="A0A1H8H7J9"/>
<evidence type="ECO:0000259" key="3">
    <source>
        <dbReference type="Pfam" id="PF00881"/>
    </source>
</evidence>
<reference evidence="4 5" key="1">
    <citation type="submission" date="2016-10" db="EMBL/GenBank/DDBJ databases">
        <authorList>
            <person name="de Groot N.N."/>
        </authorList>
    </citation>
    <scope>NUCLEOTIDE SEQUENCE [LARGE SCALE GENOMIC DNA]</scope>
    <source>
        <strain evidence="4 5">Calf135</strain>
    </source>
</reference>
<evidence type="ECO:0000256" key="1">
    <source>
        <dbReference type="ARBA" id="ARBA00007118"/>
    </source>
</evidence>
<evidence type="ECO:0000313" key="4">
    <source>
        <dbReference type="EMBL" id="SEN51999.1"/>
    </source>
</evidence>
<protein>
    <submittedName>
        <fullName evidence="4">Nitroreductase</fullName>
    </submittedName>
</protein>
<evidence type="ECO:0000313" key="5">
    <source>
        <dbReference type="Proteomes" id="UP000199512"/>
    </source>
</evidence>
<dbReference type="SUPFAM" id="SSF55469">
    <property type="entry name" value="FMN-dependent nitroreductase-like"/>
    <property type="match status" value="1"/>
</dbReference>
<dbReference type="RefSeq" id="WP_091975045.1">
    <property type="nucleotide sequence ID" value="NZ_FODF01000005.1"/>
</dbReference>
<keyword evidence="5" id="KW-1185">Reference proteome</keyword>
<comment type="similarity">
    <text evidence="1">Belongs to the nitroreductase family.</text>
</comment>
<name>A0A1H8H7J9_9FIRM</name>
<feature type="domain" description="Nitroreductase" evidence="3">
    <location>
        <begin position="13"/>
        <end position="189"/>
    </location>
</feature>
<dbReference type="Gene3D" id="3.40.109.10">
    <property type="entry name" value="NADH Oxidase"/>
    <property type="match status" value="1"/>
</dbReference>
<dbReference type="PANTHER" id="PTHR43673">
    <property type="entry name" value="NAD(P)H NITROREDUCTASE YDGI-RELATED"/>
    <property type="match status" value="1"/>
</dbReference>
<dbReference type="InterPro" id="IPR029479">
    <property type="entry name" value="Nitroreductase"/>
</dbReference>
<accession>A0A1H8H7J9</accession>
<dbReference type="STRING" id="215200.SAMN05216454_10539"/>